<evidence type="ECO:0000256" key="1">
    <source>
        <dbReference type="SAM" id="MobiDB-lite"/>
    </source>
</evidence>
<evidence type="ECO:0008006" key="5">
    <source>
        <dbReference type="Google" id="ProtNLM"/>
    </source>
</evidence>
<dbReference type="RefSeq" id="WP_098242637.1">
    <property type="nucleotide sequence ID" value="NZ_CP022685.1"/>
</dbReference>
<accession>A0A291Q7X0</accession>
<dbReference type="AlphaFoldDB" id="A0A291Q7X0"/>
<protein>
    <recommendedName>
        <fullName evidence="5">Htaa domain-containing protein</fullName>
    </recommendedName>
</protein>
<feature type="signal peptide" evidence="2">
    <location>
        <begin position="1"/>
        <end position="33"/>
    </location>
</feature>
<dbReference type="EMBL" id="CP022685">
    <property type="protein sequence ID" value="ATL27890.1"/>
    <property type="molecule type" value="Genomic_DNA"/>
</dbReference>
<evidence type="ECO:0000313" key="4">
    <source>
        <dbReference type="Proteomes" id="UP000221011"/>
    </source>
</evidence>
<name>A0A291Q7X0_9ACTN</name>
<organism evidence="3 4">
    <name type="scientific">Streptomyces formicae</name>
    <dbReference type="NCBI Taxonomy" id="1616117"/>
    <lineage>
        <taxon>Bacteria</taxon>
        <taxon>Bacillati</taxon>
        <taxon>Actinomycetota</taxon>
        <taxon>Actinomycetes</taxon>
        <taxon>Kitasatosporales</taxon>
        <taxon>Streptomycetaceae</taxon>
        <taxon>Streptomyces</taxon>
    </lineage>
</organism>
<gene>
    <name evidence="3" type="ORF">KY5_2872</name>
</gene>
<sequence length="109" mass="11194">MLTALTTHRPFRLTVRALVLSTGLCLASGGVAAAAQGTDPATDSVPAVSALGEGGPSWHQETVDFTGGVLDYRETASGFDASGTAYFTQSHLTVGGPGHIRYTTTESHS</sequence>
<keyword evidence="4" id="KW-1185">Reference proteome</keyword>
<reference evidence="3 4" key="1">
    <citation type="submission" date="2017-08" db="EMBL/GenBank/DDBJ databases">
        <title>Complete Genome Sequence of Streptomyces formicae KY5, the formicamycin producer.</title>
        <authorList>
            <person name="Holmes N.A."/>
            <person name="Devine R."/>
            <person name="Qin Z."/>
            <person name="Seipke R.F."/>
            <person name="Wilkinson B."/>
            <person name="Hutchings M.I."/>
        </authorList>
    </citation>
    <scope>NUCLEOTIDE SEQUENCE [LARGE SCALE GENOMIC DNA]</scope>
    <source>
        <strain evidence="3 4">KY5</strain>
    </source>
</reference>
<proteinExistence type="predicted"/>
<evidence type="ECO:0000313" key="3">
    <source>
        <dbReference type="EMBL" id="ATL27890.1"/>
    </source>
</evidence>
<dbReference type="KEGG" id="sfk:KY5_2872"/>
<feature type="region of interest" description="Disordered" evidence="1">
    <location>
        <begin position="36"/>
        <end position="56"/>
    </location>
</feature>
<keyword evidence="2" id="KW-0732">Signal</keyword>
<dbReference type="Proteomes" id="UP000221011">
    <property type="component" value="Chromosome"/>
</dbReference>
<evidence type="ECO:0000256" key="2">
    <source>
        <dbReference type="SAM" id="SignalP"/>
    </source>
</evidence>
<feature type="chain" id="PRO_5038574633" description="Htaa domain-containing protein" evidence="2">
    <location>
        <begin position="34"/>
        <end position="109"/>
    </location>
</feature>